<accession>A0A2N5U523</accession>
<feature type="compositionally biased region" description="Polar residues" evidence="1">
    <location>
        <begin position="174"/>
        <end position="185"/>
    </location>
</feature>
<evidence type="ECO:0000313" key="2">
    <source>
        <dbReference type="EMBL" id="PLW32874.1"/>
    </source>
</evidence>
<organism evidence="2 3">
    <name type="scientific">Puccinia coronata f. sp. avenae</name>
    <dbReference type="NCBI Taxonomy" id="200324"/>
    <lineage>
        <taxon>Eukaryota</taxon>
        <taxon>Fungi</taxon>
        <taxon>Dikarya</taxon>
        <taxon>Basidiomycota</taxon>
        <taxon>Pucciniomycotina</taxon>
        <taxon>Pucciniomycetes</taxon>
        <taxon>Pucciniales</taxon>
        <taxon>Pucciniaceae</taxon>
        <taxon>Puccinia</taxon>
    </lineage>
</organism>
<name>A0A2N5U523_9BASI</name>
<reference evidence="2 3" key="1">
    <citation type="submission" date="2017-11" db="EMBL/GenBank/DDBJ databases">
        <title>De novo assembly and phasing of dikaryotic genomes from two isolates of Puccinia coronata f. sp. avenae, the causal agent of oat crown rust.</title>
        <authorList>
            <person name="Miller M.E."/>
            <person name="Zhang Y."/>
            <person name="Omidvar V."/>
            <person name="Sperschneider J."/>
            <person name="Schwessinger B."/>
            <person name="Raley C."/>
            <person name="Palmer J.M."/>
            <person name="Garnica D."/>
            <person name="Upadhyaya N."/>
            <person name="Rathjen J."/>
            <person name="Taylor J.M."/>
            <person name="Park R.F."/>
            <person name="Dodds P.N."/>
            <person name="Hirsch C.D."/>
            <person name="Kianian S.F."/>
            <person name="Figueroa M."/>
        </authorList>
    </citation>
    <scope>NUCLEOTIDE SEQUENCE [LARGE SCALE GENOMIC DNA]</scope>
    <source>
        <strain evidence="2">12SD80</strain>
    </source>
</reference>
<gene>
    <name evidence="2" type="ORF">PCASD_20847</name>
</gene>
<dbReference type="AlphaFoldDB" id="A0A2N5U523"/>
<dbReference type="EMBL" id="PGCI01000233">
    <property type="protein sequence ID" value="PLW32874.1"/>
    <property type="molecule type" value="Genomic_DNA"/>
</dbReference>
<comment type="caution">
    <text evidence="2">The sequence shown here is derived from an EMBL/GenBank/DDBJ whole genome shotgun (WGS) entry which is preliminary data.</text>
</comment>
<protein>
    <submittedName>
        <fullName evidence="2">Uncharacterized protein</fullName>
    </submittedName>
</protein>
<proteinExistence type="predicted"/>
<evidence type="ECO:0000313" key="3">
    <source>
        <dbReference type="Proteomes" id="UP000235392"/>
    </source>
</evidence>
<feature type="region of interest" description="Disordered" evidence="1">
    <location>
        <begin position="161"/>
        <end position="198"/>
    </location>
</feature>
<dbReference type="Proteomes" id="UP000235392">
    <property type="component" value="Unassembled WGS sequence"/>
</dbReference>
<evidence type="ECO:0000256" key="1">
    <source>
        <dbReference type="SAM" id="MobiDB-lite"/>
    </source>
</evidence>
<sequence length="198" mass="21681">MRRWTSDGIYRPPSIVCRQCPNNTANNPVKMPPNDAFKPSSYNPDINVFLGKVNSSTTEELRLKDHSILAGFGKEAALPLHLYFLAIKMLPTIGVKLTVTLGDLAVFGYMMICRTTDTLASSAEYHQQLEELLRKQVKLDNDYPDATGSSPFKHLKEVLGVSKSPNKQVEDPSAANQHKNSSGSANDPADGSVEDCGN</sequence>